<reference evidence="6" key="1">
    <citation type="submission" date="2024-03" db="EMBL/GenBank/DDBJ databases">
        <title>Complete genome sequence of Sulfurisphaera javensis strain KD-1.</title>
        <authorList>
            <person name="Sakai H."/>
            <person name="Nur N."/>
            <person name="Suwanto A."/>
            <person name="Kurosawa N."/>
        </authorList>
    </citation>
    <scope>NUCLEOTIDE SEQUENCE</scope>
    <source>
        <strain evidence="6">KD-1</strain>
    </source>
</reference>
<dbReference type="PANTHER" id="PTHR43045">
    <property type="entry name" value="SHIKIMATE TRANSPORTER"/>
    <property type="match status" value="1"/>
</dbReference>
<feature type="transmembrane region" description="Helical" evidence="4">
    <location>
        <begin position="265"/>
        <end position="286"/>
    </location>
</feature>
<dbReference type="EMBL" id="AP031322">
    <property type="protein sequence ID" value="BFH74002.1"/>
    <property type="molecule type" value="Genomic_DNA"/>
</dbReference>
<dbReference type="Gene3D" id="1.20.1250.20">
    <property type="entry name" value="MFS general substrate transporter like domains"/>
    <property type="match status" value="2"/>
</dbReference>
<evidence type="ECO:0000256" key="4">
    <source>
        <dbReference type="SAM" id="Phobius"/>
    </source>
</evidence>
<keyword evidence="3" id="KW-1003">Cell membrane</keyword>
<feature type="transmembrane region" description="Helical" evidence="4">
    <location>
        <begin position="7"/>
        <end position="30"/>
    </location>
</feature>
<dbReference type="GO" id="GO:0005886">
    <property type="term" value="C:plasma membrane"/>
    <property type="evidence" value="ECO:0007669"/>
    <property type="project" value="UniProtKB-SubCell"/>
</dbReference>
<feature type="transmembrane region" description="Helical" evidence="4">
    <location>
        <begin position="293"/>
        <end position="310"/>
    </location>
</feature>
<feature type="domain" description="Major facilitator superfamily (MFS) profile" evidence="5">
    <location>
        <begin position="5"/>
        <end position="404"/>
    </location>
</feature>
<accession>A0AAT9GTT1</accession>
<feature type="transmembrane region" description="Helical" evidence="4">
    <location>
        <begin position="228"/>
        <end position="253"/>
    </location>
</feature>
<evidence type="ECO:0000256" key="2">
    <source>
        <dbReference type="ARBA" id="ARBA00022448"/>
    </source>
</evidence>
<feature type="transmembrane region" description="Helical" evidence="4">
    <location>
        <begin position="174"/>
        <end position="193"/>
    </location>
</feature>
<name>A0AAT9GTT1_9CREN</name>
<sequence>MRRGVVFASMIGTIIEWYDIFIFGTGSIYIASELFPSTNKTIALLNTFLVFALGFVTRPVGALVFGHYGDKIGRKTMLLFTLLASGISSGLVGVLPTYAQLGIVTVILLVILRLILGFGLGGEWGGAVLLITENTEKRIWVSFVQSTVGIGLILGSLVFLIISSLTTTSFMYSVGWRIPFLLSFLMTAVGLFIRFKIEETKEFQEALKRNEISKFPAKDLFKSYWKEVILGTFFAGSLGTIFYVGAILVPSVMEEHNVITPQQGFLATILMGFFDLVFVFIGGYLSDFLSIKLLLFVSNLLGLVLLYPSFYIKSDAIIWLIASYGVAHGLGYSPLASLLSEMFPTKVRYSGSSSGYQFGNSFIGGPASYVSDFLGSISYVLYPVFAIVTIIITFIGLINVKERKIISK</sequence>
<feature type="transmembrane region" description="Helical" evidence="4">
    <location>
        <begin position="316"/>
        <end position="335"/>
    </location>
</feature>
<feature type="transmembrane region" description="Helical" evidence="4">
    <location>
        <begin position="101"/>
        <end position="132"/>
    </location>
</feature>
<comment type="subcellular location">
    <subcellularLocation>
        <location evidence="1">Cell membrane</location>
        <topology evidence="1">Multi-pass membrane protein</topology>
    </subcellularLocation>
</comment>
<organism evidence="6">
    <name type="scientific">Sulfurisphaera javensis</name>
    <dbReference type="NCBI Taxonomy" id="2049879"/>
    <lineage>
        <taxon>Archaea</taxon>
        <taxon>Thermoproteota</taxon>
        <taxon>Thermoprotei</taxon>
        <taxon>Sulfolobales</taxon>
        <taxon>Sulfolobaceae</taxon>
        <taxon>Sulfurisphaera</taxon>
    </lineage>
</organism>
<dbReference type="GO" id="GO:0022857">
    <property type="term" value="F:transmembrane transporter activity"/>
    <property type="evidence" value="ECO:0007669"/>
    <property type="project" value="InterPro"/>
</dbReference>
<feature type="transmembrane region" description="Helical" evidence="4">
    <location>
        <begin position="42"/>
        <end position="65"/>
    </location>
</feature>
<gene>
    <name evidence="6" type="ORF">SJAV_19460</name>
</gene>
<evidence type="ECO:0000256" key="3">
    <source>
        <dbReference type="ARBA" id="ARBA00022475"/>
    </source>
</evidence>
<keyword evidence="2" id="KW-0813">Transport</keyword>
<dbReference type="PANTHER" id="PTHR43045:SF1">
    <property type="entry name" value="SHIKIMATE TRANSPORTER"/>
    <property type="match status" value="1"/>
</dbReference>
<proteinExistence type="predicted"/>
<dbReference type="KEGG" id="sjv:SJAV_19460"/>
<dbReference type="Pfam" id="PF07690">
    <property type="entry name" value="MFS_1"/>
    <property type="match status" value="1"/>
</dbReference>
<dbReference type="RefSeq" id="WP_369609551.1">
    <property type="nucleotide sequence ID" value="NZ_AP031322.1"/>
</dbReference>
<dbReference type="AlphaFoldDB" id="A0AAT9GTT1"/>
<dbReference type="InterPro" id="IPR020846">
    <property type="entry name" value="MFS_dom"/>
</dbReference>
<dbReference type="InterPro" id="IPR011701">
    <property type="entry name" value="MFS"/>
</dbReference>
<evidence type="ECO:0000259" key="5">
    <source>
        <dbReference type="PROSITE" id="PS50850"/>
    </source>
</evidence>
<dbReference type="InterPro" id="IPR036259">
    <property type="entry name" value="MFS_trans_sf"/>
</dbReference>
<dbReference type="GeneID" id="92354896"/>
<dbReference type="SUPFAM" id="SSF103473">
    <property type="entry name" value="MFS general substrate transporter"/>
    <property type="match status" value="1"/>
</dbReference>
<protein>
    <submittedName>
        <fullName evidence="6">MFS transporter</fullName>
    </submittedName>
</protein>
<keyword evidence="4" id="KW-0812">Transmembrane</keyword>
<feature type="transmembrane region" description="Helical" evidence="4">
    <location>
        <begin position="139"/>
        <end position="162"/>
    </location>
</feature>
<dbReference type="PROSITE" id="PS50850">
    <property type="entry name" value="MFS"/>
    <property type="match status" value="1"/>
</dbReference>
<keyword evidence="4" id="KW-0472">Membrane</keyword>
<feature type="transmembrane region" description="Helical" evidence="4">
    <location>
        <begin position="77"/>
        <end position="95"/>
    </location>
</feature>
<evidence type="ECO:0000313" key="6">
    <source>
        <dbReference type="EMBL" id="BFH74002.1"/>
    </source>
</evidence>
<evidence type="ECO:0000256" key="1">
    <source>
        <dbReference type="ARBA" id="ARBA00004651"/>
    </source>
</evidence>
<keyword evidence="4" id="KW-1133">Transmembrane helix</keyword>
<feature type="transmembrane region" description="Helical" evidence="4">
    <location>
        <begin position="380"/>
        <end position="400"/>
    </location>
</feature>